<sequence>MITPKIDPISILDERGALKVSDKASKVAKSNVVFAHKTRLLVIILTTLCLTCILSNSLALNFTVICMFKEDDGTWNSTDLDKTGHPPLLYSELQQSWLFSAIAIGTLVGTIPLTVFTNRFGMKRLFTIYGAISAISTLLLPAVVSLGFYPVLFLRFLQGSAVATSFPAMGSVIAEWATLKKSGTFIAIVSCHLQLSQIFTMPVAGALCASSLSWPALYYLQGAITVACFVVFWFFYEDSPSVHRNVSEKELTTLQKNKVVRVLEENEVDKTPYKAILTDRPVIGVLCSLFGATVGFQFFFQYGPVYLNQVQGFDVKDTGLAAALPFILSMIVKFMLGPCSDSVPYVSDKTRVILFSSISQYSMAACFFALAFLPPSQQVLSQVFFTAAVVFSGLNAVGVTKSCQLISGRFVHFLMSLNMFIFSIVVLLIPLLVAVFAPNGSAEEWARLFIATGILVIVVTTIFNCTAEVTVRPWADNPVPSGAPPAPQVFELSASELRDKEKVGQVLQAKRLSIQSESSQLRELGHTHAKRASIYSVD</sequence>
<dbReference type="InterPro" id="IPR020846">
    <property type="entry name" value="MFS_dom"/>
</dbReference>
<reference evidence="7" key="1">
    <citation type="submission" date="2016-11" db="UniProtKB">
        <authorList>
            <consortium name="WormBaseParasite"/>
        </authorList>
    </citation>
    <scope>IDENTIFICATION</scope>
</reference>
<evidence type="ECO:0000313" key="7">
    <source>
        <dbReference type="WBParaSite" id="BXY_0692500.1"/>
    </source>
</evidence>
<dbReference type="Proteomes" id="UP000582659">
    <property type="component" value="Unassembled WGS sequence"/>
</dbReference>
<evidence type="ECO:0000313" key="5">
    <source>
        <dbReference type="Proteomes" id="UP000095284"/>
    </source>
</evidence>
<feature type="transmembrane region" description="Helical" evidence="2">
    <location>
        <begin position="410"/>
        <end position="433"/>
    </location>
</feature>
<comment type="subcellular location">
    <subcellularLocation>
        <location evidence="1">Membrane</location>
        <topology evidence="1">Multi-pass membrane protein</topology>
    </subcellularLocation>
</comment>
<organism evidence="5 7">
    <name type="scientific">Bursaphelenchus xylophilus</name>
    <name type="common">Pinewood nematode worm</name>
    <name type="synonym">Aphelenchoides xylophilus</name>
    <dbReference type="NCBI Taxonomy" id="6326"/>
    <lineage>
        <taxon>Eukaryota</taxon>
        <taxon>Metazoa</taxon>
        <taxon>Ecdysozoa</taxon>
        <taxon>Nematoda</taxon>
        <taxon>Chromadorea</taxon>
        <taxon>Rhabditida</taxon>
        <taxon>Tylenchina</taxon>
        <taxon>Tylenchomorpha</taxon>
        <taxon>Aphelenchoidea</taxon>
        <taxon>Aphelenchoididae</taxon>
        <taxon>Bursaphelenchus</taxon>
    </lineage>
</organism>
<dbReference type="PROSITE" id="PS50850">
    <property type="entry name" value="MFS"/>
    <property type="match status" value="1"/>
</dbReference>
<feature type="transmembrane region" description="Helical" evidence="2">
    <location>
        <begin position="216"/>
        <end position="236"/>
    </location>
</feature>
<dbReference type="GO" id="GO:0016020">
    <property type="term" value="C:membrane"/>
    <property type="evidence" value="ECO:0007669"/>
    <property type="project" value="UniProtKB-SubCell"/>
</dbReference>
<dbReference type="Proteomes" id="UP000095284">
    <property type="component" value="Unplaced"/>
</dbReference>
<dbReference type="Gene3D" id="1.20.1250.20">
    <property type="entry name" value="MFS general substrate transporter like domains"/>
    <property type="match status" value="2"/>
</dbReference>
<keyword evidence="6" id="KW-1185">Reference proteome</keyword>
<dbReference type="Proteomes" id="UP000659654">
    <property type="component" value="Unassembled WGS sequence"/>
</dbReference>
<feature type="transmembrane region" description="Helical" evidence="2">
    <location>
        <begin position="184"/>
        <end position="204"/>
    </location>
</feature>
<evidence type="ECO:0000313" key="6">
    <source>
        <dbReference type="Proteomes" id="UP000659654"/>
    </source>
</evidence>
<feature type="domain" description="Major facilitator superfamily (MFS) profile" evidence="3">
    <location>
        <begin position="41"/>
        <end position="470"/>
    </location>
</feature>
<feature type="transmembrane region" description="Helical" evidence="2">
    <location>
        <begin position="445"/>
        <end position="463"/>
    </location>
</feature>
<dbReference type="EMBL" id="CAJFCV020000001">
    <property type="protein sequence ID" value="CAG9089747.1"/>
    <property type="molecule type" value="Genomic_DNA"/>
</dbReference>
<evidence type="ECO:0000313" key="4">
    <source>
        <dbReference type="EMBL" id="CAD5212075.1"/>
    </source>
</evidence>
<feature type="transmembrane region" description="Helical" evidence="2">
    <location>
        <begin position="97"/>
        <end position="116"/>
    </location>
</feature>
<dbReference type="GO" id="GO:0022857">
    <property type="term" value="F:transmembrane transporter activity"/>
    <property type="evidence" value="ECO:0007669"/>
    <property type="project" value="InterPro"/>
</dbReference>
<keyword evidence="2" id="KW-0812">Transmembrane</keyword>
<feature type="transmembrane region" description="Helical" evidence="2">
    <location>
        <begin position="352"/>
        <end position="373"/>
    </location>
</feature>
<evidence type="ECO:0000259" key="3">
    <source>
        <dbReference type="PROSITE" id="PS50850"/>
    </source>
</evidence>
<feature type="transmembrane region" description="Helical" evidence="2">
    <location>
        <begin position="320"/>
        <end position="340"/>
    </location>
</feature>
<dbReference type="Pfam" id="PF07690">
    <property type="entry name" value="MFS_1"/>
    <property type="match status" value="1"/>
</dbReference>
<dbReference type="SUPFAM" id="SSF103473">
    <property type="entry name" value="MFS general substrate transporter"/>
    <property type="match status" value="1"/>
</dbReference>
<dbReference type="PANTHER" id="PTHR45757:SF11">
    <property type="entry name" value="MAJOR FACILITATOR SUPERFAMILY (MFS) PROFILE DOMAIN-CONTAINING PROTEIN"/>
    <property type="match status" value="1"/>
</dbReference>
<keyword evidence="2" id="KW-0472">Membrane</keyword>
<evidence type="ECO:0000256" key="1">
    <source>
        <dbReference type="ARBA" id="ARBA00004141"/>
    </source>
</evidence>
<dbReference type="OrthoDB" id="2985014at2759"/>
<feature type="transmembrane region" description="Helical" evidence="2">
    <location>
        <begin position="128"/>
        <end position="150"/>
    </location>
</feature>
<keyword evidence="2" id="KW-1133">Transmembrane helix</keyword>
<protein>
    <submittedName>
        <fullName evidence="4">(pine wood nematode) hypothetical protein</fullName>
    </submittedName>
    <submittedName>
        <fullName evidence="7">MFS domain-containing protein</fullName>
    </submittedName>
</protein>
<dbReference type="InterPro" id="IPR036259">
    <property type="entry name" value="MFS_trans_sf"/>
</dbReference>
<dbReference type="WBParaSite" id="BXY_0692500.1">
    <property type="protein sequence ID" value="BXY_0692500.1"/>
    <property type="gene ID" value="BXY_0692500"/>
</dbReference>
<dbReference type="SMR" id="A0A1I7S1P7"/>
<dbReference type="InterPro" id="IPR011701">
    <property type="entry name" value="MFS"/>
</dbReference>
<dbReference type="eggNOG" id="KOG2532">
    <property type="taxonomic scope" value="Eukaryota"/>
</dbReference>
<name>A0A1I7S1P7_BURXY</name>
<evidence type="ECO:0000256" key="2">
    <source>
        <dbReference type="SAM" id="Phobius"/>
    </source>
</evidence>
<dbReference type="PANTHER" id="PTHR45757">
    <property type="entry name" value="PROTEIN CBG23364-RELATED"/>
    <property type="match status" value="1"/>
</dbReference>
<feature type="transmembrane region" description="Helical" evidence="2">
    <location>
        <begin position="156"/>
        <end position="177"/>
    </location>
</feature>
<gene>
    <name evidence="4" type="ORF">BXYJ_LOCUS2738</name>
</gene>
<feature type="transmembrane region" description="Helical" evidence="2">
    <location>
        <begin position="282"/>
        <end position="300"/>
    </location>
</feature>
<proteinExistence type="predicted"/>
<feature type="transmembrane region" description="Helical" evidence="2">
    <location>
        <begin position="379"/>
        <end position="398"/>
    </location>
</feature>
<dbReference type="EMBL" id="CAJFDI010000001">
    <property type="protein sequence ID" value="CAD5212075.1"/>
    <property type="molecule type" value="Genomic_DNA"/>
</dbReference>
<dbReference type="AlphaFoldDB" id="A0A1I7S1P7"/>
<accession>A0A1I7S1P7</accession>
<reference evidence="4" key="2">
    <citation type="submission" date="2020-09" db="EMBL/GenBank/DDBJ databases">
        <authorList>
            <person name="Kikuchi T."/>
        </authorList>
    </citation>
    <scope>NUCLEOTIDE SEQUENCE</scope>
    <source>
        <strain evidence="4">Ka4C1</strain>
    </source>
</reference>
<feature type="transmembrane region" description="Helical" evidence="2">
    <location>
        <begin position="40"/>
        <end position="65"/>
    </location>
</feature>